<keyword evidence="2" id="KW-1185">Reference proteome</keyword>
<comment type="caution">
    <text evidence="1">The sequence shown here is derived from an EMBL/GenBank/DDBJ whole genome shotgun (WGS) entry which is preliminary data.</text>
</comment>
<dbReference type="AlphaFoldDB" id="A0A1Y2F2V8"/>
<name>A0A1Y2F2V8_PROLT</name>
<dbReference type="Proteomes" id="UP000193685">
    <property type="component" value="Unassembled WGS sequence"/>
</dbReference>
<proteinExistence type="predicted"/>
<reference evidence="1 2" key="1">
    <citation type="submission" date="2016-07" db="EMBL/GenBank/DDBJ databases">
        <title>Pervasive Adenine N6-methylation of Active Genes in Fungi.</title>
        <authorList>
            <consortium name="DOE Joint Genome Institute"/>
            <person name="Mondo S.J."/>
            <person name="Dannebaum R.O."/>
            <person name="Kuo R.C."/>
            <person name="Labutti K."/>
            <person name="Haridas S."/>
            <person name="Kuo A."/>
            <person name="Salamov A."/>
            <person name="Ahrendt S.R."/>
            <person name="Lipzen A."/>
            <person name="Sullivan W."/>
            <person name="Andreopoulos W.B."/>
            <person name="Clum A."/>
            <person name="Lindquist E."/>
            <person name="Daum C."/>
            <person name="Ramamoorthy G.K."/>
            <person name="Gryganskyi A."/>
            <person name="Culley D."/>
            <person name="Magnuson J.K."/>
            <person name="James T.Y."/>
            <person name="O'Malley M.A."/>
            <person name="Stajich J.E."/>
            <person name="Spatafora J.W."/>
            <person name="Visel A."/>
            <person name="Grigoriev I.V."/>
        </authorList>
    </citation>
    <scope>NUCLEOTIDE SEQUENCE [LARGE SCALE GENOMIC DNA]</scope>
    <source>
        <strain evidence="1 2">12-1054</strain>
    </source>
</reference>
<dbReference type="GeneID" id="63782560"/>
<gene>
    <name evidence="1" type="ORF">BCR37DRAFT_116499</name>
</gene>
<dbReference type="EMBL" id="MCFI01000018">
    <property type="protein sequence ID" value="ORY78211.1"/>
    <property type="molecule type" value="Genomic_DNA"/>
</dbReference>
<sequence>MIRKRQGDLTASPMTEFASSLMQMMEEVATIRIAYATHRWQSCGTGKKQIAFPKTLLQNGAARMTSMIGVFFRGLGKKLARLSLVVISRTHVSAIMPRPTSHPHSAVSDTAFRCPTSTFYILRYSLCTTTTTESIFSARYHGITRSASSTSCLLSSGSSPLFLILTSIHLFASGVVWLDATRSLWAWTLPLVFLASSSSPMKTKGQLSSFSFTIFVHR</sequence>
<accession>A0A1Y2F2V8</accession>
<protein>
    <submittedName>
        <fullName evidence="1">Uncharacterized protein</fullName>
    </submittedName>
</protein>
<evidence type="ECO:0000313" key="2">
    <source>
        <dbReference type="Proteomes" id="UP000193685"/>
    </source>
</evidence>
<dbReference type="RefSeq" id="XP_040723322.1">
    <property type="nucleotide sequence ID" value="XM_040865961.1"/>
</dbReference>
<organism evidence="1 2">
    <name type="scientific">Protomyces lactucae-debilis</name>
    <dbReference type="NCBI Taxonomy" id="2754530"/>
    <lineage>
        <taxon>Eukaryota</taxon>
        <taxon>Fungi</taxon>
        <taxon>Dikarya</taxon>
        <taxon>Ascomycota</taxon>
        <taxon>Taphrinomycotina</taxon>
        <taxon>Taphrinomycetes</taxon>
        <taxon>Taphrinales</taxon>
        <taxon>Protomycetaceae</taxon>
        <taxon>Protomyces</taxon>
    </lineage>
</organism>
<evidence type="ECO:0000313" key="1">
    <source>
        <dbReference type="EMBL" id="ORY78211.1"/>
    </source>
</evidence>